<sequence>MDQVVRALRFLQKGRDSYINKWEAVSIPRGTLQVTFLHKGFDETRRLGLQSGTEQSKISEYSIVHVFRWCDMHLLPEKLDCLLLTPWCLVAQLIHNWSRVMSLFV</sequence>
<evidence type="ECO:0000313" key="2">
    <source>
        <dbReference type="Proteomes" id="UP001163603"/>
    </source>
</evidence>
<reference evidence="2" key="1">
    <citation type="journal article" date="2023" name="G3 (Bethesda)">
        <title>Genome assembly and association tests identify interacting loci associated with vigor, precocity, and sex in interspecific pistachio rootstocks.</title>
        <authorList>
            <person name="Palmer W."/>
            <person name="Jacygrad E."/>
            <person name="Sagayaradj S."/>
            <person name="Cavanaugh K."/>
            <person name="Han R."/>
            <person name="Bertier L."/>
            <person name="Beede B."/>
            <person name="Kafkas S."/>
            <person name="Golino D."/>
            <person name="Preece J."/>
            <person name="Michelmore R."/>
        </authorList>
    </citation>
    <scope>NUCLEOTIDE SEQUENCE [LARGE SCALE GENOMIC DNA]</scope>
</reference>
<dbReference type="Proteomes" id="UP001163603">
    <property type="component" value="Chromosome 4"/>
</dbReference>
<proteinExistence type="predicted"/>
<name>A0ACC0YYK8_9ROSI</name>
<accession>A0ACC0YYK8</accession>
<dbReference type="EMBL" id="CM047739">
    <property type="protein sequence ID" value="KAJ0043732.1"/>
    <property type="molecule type" value="Genomic_DNA"/>
</dbReference>
<protein>
    <submittedName>
        <fullName evidence="1">Uncharacterized protein</fullName>
    </submittedName>
</protein>
<comment type="caution">
    <text evidence="1">The sequence shown here is derived from an EMBL/GenBank/DDBJ whole genome shotgun (WGS) entry which is preliminary data.</text>
</comment>
<evidence type="ECO:0000313" key="1">
    <source>
        <dbReference type="EMBL" id="KAJ0043732.1"/>
    </source>
</evidence>
<gene>
    <name evidence="1" type="ORF">Pint_18628</name>
</gene>
<keyword evidence="2" id="KW-1185">Reference proteome</keyword>
<organism evidence="1 2">
    <name type="scientific">Pistacia integerrima</name>
    <dbReference type="NCBI Taxonomy" id="434235"/>
    <lineage>
        <taxon>Eukaryota</taxon>
        <taxon>Viridiplantae</taxon>
        <taxon>Streptophyta</taxon>
        <taxon>Embryophyta</taxon>
        <taxon>Tracheophyta</taxon>
        <taxon>Spermatophyta</taxon>
        <taxon>Magnoliopsida</taxon>
        <taxon>eudicotyledons</taxon>
        <taxon>Gunneridae</taxon>
        <taxon>Pentapetalae</taxon>
        <taxon>rosids</taxon>
        <taxon>malvids</taxon>
        <taxon>Sapindales</taxon>
        <taxon>Anacardiaceae</taxon>
        <taxon>Pistacia</taxon>
    </lineage>
</organism>